<name>A0AAE0ZDW8_9GAST</name>
<keyword evidence="2" id="KW-1185">Reference proteome</keyword>
<comment type="caution">
    <text evidence="1">The sequence shown here is derived from an EMBL/GenBank/DDBJ whole genome shotgun (WGS) entry which is preliminary data.</text>
</comment>
<evidence type="ECO:0000313" key="2">
    <source>
        <dbReference type="Proteomes" id="UP001283361"/>
    </source>
</evidence>
<dbReference type="Proteomes" id="UP001283361">
    <property type="component" value="Unassembled WGS sequence"/>
</dbReference>
<sequence length="229" mass="26440">MEIMTSLRNDDDRGLRCQGKKRKLKAPRSSIDKPFSQDLGTYPTLDFYLINHFILGNYCGFGSNEKSIDMKYTVHQLQGKMCGAAPEPLIQKNWAKANKELISNTTEVQSSLIKFKRWESLATDDSNCEMGMQHRMGNIMDWQRSYCFHDKRASVRFQEDLTVLLQCRFAKMTHATHARAPNKDRKRHTTLRGNFCVRYFSEAFTHATSEAVYSKLAQIWIQTLLAPGE</sequence>
<organism evidence="1 2">
    <name type="scientific">Elysia crispata</name>
    <name type="common">lettuce slug</name>
    <dbReference type="NCBI Taxonomy" id="231223"/>
    <lineage>
        <taxon>Eukaryota</taxon>
        <taxon>Metazoa</taxon>
        <taxon>Spiralia</taxon>
        <taxon>Lophotrochozoa</taxon>
        <taxon>Mollusca</taxon>
        <taxon>Gastropoda</taxon>
        <taxon>Heterobranchia</taxon>
        <taxon>Euthyneura</taxon>
        <taxon>Panpulmonata</taxon>
        <taxon>Sacoglossa</taxon>
        <taxon>Placobranchoidea</taxon>
        <taxon>Plakobranchidae</taxon>
        <taxon>Elysia</taxon>
    </lineage>
</organism>
<reference evidence="1" key="1">
    <citation type="journal article" date="2023" name="G3 (Bethesda)">
        <title>A reference genome for the long-term kleptoplast-retaining sea slug Elysia crispata morphotype clarki.</title>
        <authorList>
            <person name="Eastman K.E."/>
            <person name="Pendleton A.L."/>
            <person name="Shaikh M.A."/>
            <person name="Suttiyut T."/>
            <person name="Ogas R."/>
            <person name="Tomko P."/>
            <person name="Gavelis G."/>
            <person name="Widhalm J.R."/>
            <person name="Wisecaver J.H."/>
        </authorList>
    </citation>
    <scope>NUCLEOTIDE SEQUENCE</scope>
    <source>
        <strain evidence="1">ECLA1</strain>
    </source>
</reference>
<dbReference type="EMBL" id="JAWDGP010004170">
    <property type="protein sequence ID" value="KAK3767121.1"/>
    <property type="molecule type" value="Genomic_DNA"/>
</dbReference>
<proteinExistence type="predicted"/>
<evidence type="ECO:0000313" key="1">
    <source>
        <dbReference type="EMBL" id="KAK3767121.1"/>
    </source>
</evidence>
<protein>
    <submittedName>
        <fullName evidence="1">Uncharacterized protein</fullName>
    </submittedName>
</protein>
<accession>A0AAE0ZDW8</accession>
<dbReference type="AlphaFoldDB" id="A0AAE0ZDW8"/>
<gene>
    <name evidence="1" type="ORF">RRG08_017994</name>
</gene>